<dbReference type="RefSeq" id="WP_276698297.1">
    <property type="nucleotide sequence ID" value="NZ_JADIIL010000011.1"/>
</dbReference>
<accession>A0A843AGJ0</accession>
<proteinExistence type="predicted"/>
<organism evidence="1 2">
    <name type="scientific">Methanobacterium formicicum</name>
    <dbReference type="NCBI Taxonomy" id="2162"/>
    <lineage>
        <taxon>Archaea</taxon>
        <taxon>Methanobacteriati</taxon>
        <taxon>Methanobacteriota</taxon>
        <taxon>Methanomada group</taxon>
        <taxon>Methanobacteria</taxon>
        <taxon>Methanobacteriales</taxon>
        <taxon>Methanobacteriaceae</taxon>
        <taxon>Methanobacterium</taxon>
    </lineage>
</organism>
<sequence>MANKEQVIQHIKFSLDQLSSRNAHHDFEHLCRHLTRARICSNVLPSTGPVSAGGDQGRDFETFKTFLDSNLSSSNFIGLASDKVIVFGCSLQKDKVAYKIKSDVKKIMDYDSVVDQIIFFSTSNLVASEMHELKKWVRENYSIDIDIHDINSISELLSDNDTFWIAAHFLNIPSEIYPKSDSEDNWYTKSYNKWKETDPFNYADFYEIKEAIRYATQNNGVKQDITFWIDVLSSFQNTDFPEPLKRLSIYETVVAFLKGFETLIGHEAIIREYFSVIENFEKFNDFDDAVALLNYCIGAFARGKIDITFDELSRWHEQLLTNLENKLNVTTEIGKKCQFLELRGFMTFYPTDNEFVIDFTETVSNWLELVEIVDNAPFFPLDRFSDRLTAYSKYIGDDSNYDKLTKKVDKLLSERYGGFKAAEKCLNRAMVFHDNNGEVLRAINQLHQAKIKWFADETLHKAIVSMFFISKGYLELGLTFASKYYALAAAYMAYHAADERYKVPMARYLFQAGICDYIQGSYCGFFDLVYIAFMTHLNFSKNPFNIDQHEKLNETLYYAAILIFTTRKFANEELTVFIQKMLDRCPQFKDVVEEDVEIVSKSFAIDNFEDLWNEFEENFSGRPFGDTGLVRNIVWSELGIEWKVSWQNNYILTSLGEQFVATLQIFLADIANIDLCLLKSNIDVVIAVDDNIDKPKANNMPSNEGRKWKVFFPSAEGVLDMEKLQNYIIPVISSILYENSLLPNDKFQRVIEDHFKKGISMKVFVGRPYMDLYRFFIDEETFEYSNRSSMSPPEPHRDFKINTNEELNWFAGIGPGYNKDEVNEVIKNRYEKSLIPIKTTLKRLLQNQDFVSTVKELKNEGWLDWHILSVVATRTINYKAKMHLEKYQTLSPIDPRIQFQMEVEILMNEEEDENSEIVPLHLFKKESLVKCGNMNMISTIKGLGLECHQETPDFEAINHFLSERYNYWTDDVEHDDPFKT</sequence>
<evidence type="ECO:0000313" key="1">
    <source>
        <dbReference type="EMBL" id="MBF4474267.1"/>
    </source>
</evidence>
<name>A0A843AGJ0_METFO</name>
<comment type="caution">
    <text evidence="1">The sequence shown here is derived from an EMBL/GenBank/DDBJ whole genome shotgun (WGS) entry which is preliminary data.</text>
</comment>
<dbReference type="AlphaFoldDB" id="A0A843AGJ0"/>
<dbReference type="Proteomes" id="UP000606900">
    <property type="component" value="Unassembled WGS sequence"/>
</dbReference>
<reference evidence="1" key="1">
    <citation type="submission" date="2020-10" db="EMBL/GenBank/DDBJ databases">
        <title>Dehalococcoides mccartyi of a TCE/Cr reducing biochatode.</title>
        <authorList>
            <person name="Matturro B."/>
        </authorList>
    </citation>
    <scope>NUCLEOTIDE SEQUENCE</scope>
    <source>
        <strain evidence="1">Bin2</strain>
    </source>
</reference>
<evidence type="ECO:0000313" key="2">
    <source>
        <dbReference type="Proteomes" id="UP000606900"/>
    </source>
</evidence>
<protein>
    <submittedName>
        <fullName evidence="1">Uncharacterized protein</fullName>
    </submittedName>
</protein>
<gene>
    <name evidence="1" type="ORF">ISP06_02185</name>
</gene>
<dbReference type="EMBL" id="JADIIL010000011">
    <property type="protein sequence ID" value="MBF4474267.1"/>
    <property type="molecule type" value="Genomic_DNA"/>
</dbReference>